<dbReference type="InterPro" id="IPR005184">
    <property type="entry name" value="DUF306_Meta_HslJ"/>
</dbReference>
<dbReference type="AlphaFoldDB" id="X1PNF4"/>
<accession>X1PNF4</accession>
<evidence type="ECO:0000259" key="1">
    <source>
        <dbReference type="Pfam" id="PF03724"/>
    </source>
</evidence>
<protein>
    <recommendedName>
        <fullName evidence="1">DUF306 domain-containing protein</fullName>
    </recommendedName>
</protein>
<dbReference type="PANTHER" id="PTHR35535:SF1">
    <property type="entry name" value="HEAT SHOCK PROTEIN HSLJ"/>
    <property type="match status" value="1"/>
</dbReference>
<dbReference type="PANTHER" id="PTHR35535">
    <property type="entry name" value="HEAT SHOCK PROTEIN HSLJ"/>
    <property type="match status" value="1"/>
</dbReference>
<feature type="domain" description="DUF306" evidence="1">
    <location>
        <begin position="39"/>
        <end position="142"/>
    </location>
</feature>
<dbReference type="PROSITE" id="PS51257">
    <property type="entry name" value="PROKAR_LIPOPROTEIN"/>
    <property type="match status" value="1"/>
</dbReference>
<comment type="caution">
    <text evidence="2">The sequence shown here is derived from an EMBL/GenBank/DDBJ whole genome shotgun (WGS) entry which is preliminary data.</text>
</comment>
<dbReference type="InterPro" id="IPR053147">
    <property type="entry name" value="Hsp_HslJ-like"/>
</dbReference>
<dbReference type="EMBL" id="BARV01015748">
    <property type="protein sequence ID" value="GAI32404.1"/>
    <property type="molecule type" value="Genomic_DNA"/>
</dbReference>
<dbReference type="Pfam" id="PF03724">
    <property type="entry name" value="META"/>
    <property type="match status" value="1"/>
</dbReference>
<dbReference type="Gene3D" id="2.40.128.270">
    <property type="match status" value="1"/>
</dbReference>
<sequence>MLLRSRLYLVIAILGTLALLTVACAQTTPTPEPSGSRGFEDTAWMLESYGEKGNLQTVIKGTEITAIFDSTKAQVHGSAGCNRYFGDHEISNNKLSILQIAYTEMYCLEPEGVMEQEQKYLKALQAAESYEIRDGKLRITCGAEVLIFVAKQE</sequence>
<evidence type="ECO:0000313" key="2">
    <source>
        <dbReference type="EMBL" id="GAI32404.1"/>
    </source>
</evidence>
<reference evidence="2" key="1">
    <citation type="journal article" date="2014" name="Front. Microbiol.">
        <title>High frequency of phylogenetically diverse reductive dehalogenase-homologous genes in deep subseafloor sedimentary metagenomes.</title>
        <authorList>
            <person name="Kawai M."/>
            <person name="Futagami T."/>
            <person name="Toyoda A."/>
            <person name="Takaki Y."/>
            <person name="Nishi S."/>
            <person name="Hori S."/>
            <person name="Arai W."/>
            <person name="Tsubouchi T."/>
            <person name="Morono Y."/>
            <person name="Uchiyama I."/>
            <person name="Ito T."/>
            <person name="Fujiyama A."/>
            <person name="Inagaki F."/>
            <person name="Takami H."/>
        </authorList>
    </citation>
    <scope>NUCLEOTIDE SEQUENCE</scope>
    <source>
        <strain evidence="2">Expedition CK06-06</strain>
    </source>
</reference>
<name>X1PNF4_9ZZZZ</name>
<organism evidence="2">
    <name type="scientific">marine sediment metagenome</name>
    <dbReference type="NCBI Taxonomy" id="412755"/>
    <lineage>
        <taxon>unclassified sequences</taxon>
        <taxon>metagenomes</taxon>
        <taxon>ecological metagenomes</taxon>
    </lineage>
</organism>
<proteinExistence type="predicted"/>
<gene>
    <name evidence="2" type="ORF">S06H3_27175</name>
</gene>
<dbReference type="InterPro" id="IPR038670">
    <property type="entry name" value="HslJ-like_sf"/>
</dbReference>